<organism evidence="1 2">
    <name type="scientific">Paucilactobacillus oligofermentans DSM 15707 = LMG 22743</name>
    <dbReference type="NCBI Taxonomy" id="1423778"/>
    <lineage>
        <taxon>Bacteria</taxon>
        <taxon>Bacillati</taxon>
        <taxon>Bacillota</taxon>
        <taxon>Bacilli</taxon>
        <taxon>Lactobacillales</taxon>
        <taxon>Lactobacillaceae</taxon>
        <taxon>Paucilactobacillus</taxon>
    </lineage>
</organism>
<dbReference type="Proteomes" id="UP000051697">
    <property type="component" value="Unassembled WGS sequence"/>
</dbReference>
<evidence type="ECO:0000313" key="2">
    <source>
        <dbReference type="Proteomes" id="UP000051697"/>
    </source>
</evidence>
<reference evidence="1 2" key="1">
    <citation type="journal article" date="2015" name="Genome Announc.">
        <title>Expanding the biotechnology potential of lactobacilli through comparative genomics of 213 strains and associated genera.</title>
        <authorList>
            <person name="Sun Z."/>
            <person name="Harris H.M."/>
            <person name="McCann A."/>
            <person name="Guo C."/>
            <person name="Argimon S."/>
            <person name="Zhang W."/>
            <person name="Yang X."/>
            <person name="Jeffery I.B."/>
            <person name="Cooney J.C."/>
            <person name="Kagawa T.F."/>
            <person name="Liu W."/>
            <person name="Song Y."/>
            <person name="Salvetti E."/>
            <person name="Wrobel A."/>
            <person name="Rasinkangas P."/>
            <person name="Parkhill J."/>
            <person name="Rea M.C."/>
            <person name="O'Sullivan O."/>
            <person name="Ritari J."/>
            <person name="Douillard F.P."/>
            <person name="Paul Ross R."/>
            <person name="Yang R."/>
            <person name="Briner A.E."/>
            <person name="Felis G.E."/>
            <person name="de Vos W.M."/>
            <person name="Barrangou R."/>
            <person name="Klaenhammer T.R."/>
            <person name="Caufield P.W."/>
            <person name="Cui Y."/>
            <person name="Zhang H."/>
            <person name="O'Toole P.W."/>
        </authorList>
    </citation>
    <scope>NUCLEOTIDE SEQUENCE [LARGE SCALE GENOMIC DNA]</scope>
    <source>
        <strain evidence="1 2">DSM 15707</strain>
    </source>
</reference>
<name>A0A0R1RHC7_9LACO</name>
<dbReference type="AlphaFoldDB" id="A0A0R1RHC7"/>
<evidence type="ECO:0000313" key="1">
    <source>
        <dbReference type="EMBL" id="KRL54628.1"/>
    </source>
</evidence>
<accession>A0A0R1RHC7</accession>
<dbReference type="PATRIC" id="fig|1423778.4.peg.1461"/>
<protein>
    <submittedName>
        <fullName evidence="1">Uncharacterized protein</fullName>
    </submittedName>
</protein>
<keyword evidence="2" id="KW-1185">Reference proteome</keyword>
<sequence>MISKRAILIITNDAQKTTDEAMNEVLPDLFQHDDIETPHKPVRSETVVDMWGVGVMAFEYSFVVKSNKINMDKIRWQLNSQLNKYAEENEIQSFENVPRIFIVTDLWIYLDELHIDVAYVVNESTAEYVKDLAKL</sequence>
<proteinExistence type="predicted"/>
<dbReference type="STRING" id="1423778.FC70_GL001425"/>
<dbReference type="EMBL" id="AZFE01000032">
    <property type="protein sequence ID" value="KRL54628.1"/>
    <property type="molecule type" value="Genomic_DNA"/>
</dbReference>
<comment type="caution">
    <text evidence="1">The sequence shown here is derived from an EMBL/GenBank/DDBJ whole genome shotgun (WGS) entry which is preliminary data.</text>
</comment>
<gene>
    <name evidence="1" type="ORF">FC70_GL001425</name>
</gene>